<evidence type="ECO:0000313" key="3">
    <source>
        <dbReference type="Proteomes" id="UP000593765"/>
    </source>
</evidence>
<evidence type="ECO:0000256" key="1">
    <source>
        <dbReference type="SAM" id="Phobius"/>
    </source>
</evidence>
<name>A0A7M2WUN2_9BACT</name>
<organism evidence="2 3">
    <name type="scientific">Humisphaera borealis</name>
    <dbReference type="NCBI Taxonomy" id="2807512"/>
    <lineage>
        <taxon>Bacteria</taxon>
        <taxon>Pseudomonadati</taxon>
        <taxon>Planctomycetota</taxon>
        <taxon>Phycisphaerae</taxon>
        <taxon>Tepidisphaerales</taxon>
        <taxon>Tepidisphaeraceae</taxon>
        <taxon>Humisphaera</taxon>
    </lineage>
</organism>
<keyword evidence="1" id="KW-0812">Transmembrane</keyword>
<dbReference type="AlphaFoldDB" id="A0A7M2WUN2"/>
<evidence type="ECO:0000313" key="2">
    <source>
        <dbReference type="EMBL" id="QOV88882.1"/>
    </source>
</evidence>
<dbReference type="Proteomes" id="UP000593765">
    <property type="component" value="Chromosome"/>
</dbReference>
<keyword evidence="3" id="KW-1185">Reference proteome</keyword>
<keyword evidence="1" id="KW-1133">Transmembrane helix</keyword>
<dbReference type="EMBL" id="CP063458">
    <property type="protein sequence ID" value="QOV88882.1"/>
    <property type="molecule type" value="Genomic_DNA"/>
</dbReference>
<feature type="transmembrane region" description="Helical" evidence="1">
    <location>
        <begin position="60"/>
        <end position="80"/>
    </location>
</feature>
<feature type="transmembrane region" description="Helical" evidence="1">
    <location>
        <begin position="125"/>
        <end position="144"/>
    </location>
</feature>
<dbReference type="RefSeq" id="WP_206291890.1">
    <property type="nucleotide sequence ID" value="NZ_CP063458.1"/>
</dbReference>
<protein>
    <submittedName>
        <fullName evidence="2">Uncharacterized protein</fullName>
    </submittedName>
</protein>
<dbReference type="KEGG" id="hbs:IPV69_22050"/>
<proteinExistence type="predicted"/>
<reference evidence="2 3" key="1">
    <citation type="submission" date="2020-10" db="EMBL/GenBank/DDBJ databases">
        <title>Wide distribution of Phycisphaera-like planctomycetes from WD2101 soil group in peatlands and genome analysis of the first cultivated representative.</title>
        <authorList>
            <person name="Dedysh S.N."/>
            <person name="Beletsky A.V."/>
            <person name="Ivanova A."/>
            <person name="Kulichevskaya I.S."/>
            <person name="Suzina N.E."/>
            <person name="Philippov D.A."/>
            <person name="Rakitin A.L."/>
            <person name="Mardanov A.V."/>
            <person name="Ravin N.V."/>
        </authorList>
    </citation>
    <scope>NUCLEOTIDE SEQUENCE [LARGE SCALE GENOMIC DNA]</scope>
    <source>
        <strain evidence="2 3">M1803</strain>
    </source>
</reference>
<keyword evidence="1" id="KW-0472">Membrane</keyword>
<gene>
    <name evidence="2" type="ORF">IPV69_22050</name>
</gene>
<accession>A0A7M2WUN2</accession>
<sequence>MRRFLPLLLLYPSWLAFLAVHELGHVLHALWSGATGIRVDLPLFGFSRTNIASNPSPLFVAWGGVIWGTLLPLLLLLVIPRRWFTTRRYCQAFAGLCLIGNGAYLGIGWIDRVGDAGDLMRRGTSHWVLVSAGLPMVTLGLWQWHRLETTVPSHQEGL</sequence>
<feature type="transmembrane region" description="Helical" evidence="1">
    <location>
        <begin position="92"/>
        <end position="110"/>
    </location>
</feature>